<dbReference type="Pfam" id="PF00132">
    <property type="entry name" value="Hexapep"/>
    <property type="match status" value="1"/>
</dbReference>
<gene>
    <name evidence="6" type="ORF">Q0590_01370</name>
</gene>
<evidence type="ECO:0000313" key="6">
    <source>
        <dbReference type="EMBL" id="MDO1444876.1"/>
    </source>
</evidence>
<comment type="similarity">
    <text evidence="1">Belongs to the transferase hexapeptide repeat family.</text>
</comment>
<accession>A0ABT8QYF9</accession>
<dbReference type="Gene3D" id="3.40.50.20">
    <property type="match status" value="1"/>
</dbReference>
<dbReference type="Gene3D" id="2.160.10.10">
    <property type="entry name" value="Hexapeptide repeat proteins"/>
    <property type="match status" value="1"/>
</dbReference>
<protein>
    <submittedName>
        <fullName evidence="6">Acetyltransferase</fullName>
    </submittedName>
</protein>
<dbReference type="CDD" id="cd03360">
    <property type="entry name" value="LbH_AT_putative"/>
    <property type="match status" value="1"/>
</dbReference>
<dbReference type="SUPFAM" id="SSF51161">
    <property type="entry name" value="Trimeric LpxA-like enzymes"/>
    <property type="match status" value="1"/>
</dbReference>
<evidence type="ECO:0000313" key="7">
    <source>
        <dbReference type="Proteomes" id="UP001168528"/>
    </source>
</evidence>
<comment type="caution">
    <text evidence="6">The sequence shown here is derived from an EMBL/GenBank/DDBJ whole genome shotgun (WGS) entry which is preliminary data.</text>
</comment>
<dbReference type="PANTHER" id="PTHR43300:SF7">
    <property type="entry name" value="UDP-N-ACETYLBACILLOSAMINE N-ACETYLTRANSFERASE"/>
    <property type="match status" value="1"/>
</dbReference>
<reference evidence="6" key="1">
    <citation type="submission" date="2023-07" db="EMBL/GenBank/DDBJ databases">
        <title>The genome sequence of Rhodocytophaga aerolata KACC 12507.</title>
        <authorList>
            <person name="Zhang X."/>
        </authorList>
    </citation>
    <scope>NUCLEOTIDE SEQUENCE</scope>
    <source>
        <strain evidence="6">KACC 12507</strain>
    </source>
</reference>
<dbReference type="InterPro" id="IPR041561">
    <property type="entry name" value="PglD_N"/>
</dbReference>
<keyword evidence="4" id="KW-0012">Acyltransferase</keyword>
<dbReference type="InterPro" id="IPR001451">
    <property type="entry name" value="Hexapep"/>
</dbReference>
<dbReference type="InterPro" id="IPR050179">
    <property type="entry name" value="Trans_hexapeptide_repeat"/>
</dbReference>
<feature type="domain" description="PglD N-terminal" evidence="5">
    <location>
        <begin position="5"/>
        <end position="84"/>
    </location>
</feature>
<organism evidence="6 7">
    <name type="scientific">Rhodocytophaga aerolata</name>
    <dbReference type="NCBI Taxonomy" id="455078"/>
    <lineage>
        <taxon>Bacteria</taxon>
        <taxon>Pseudomonadati</taxon>
        <taxon>Bacteroidota</taxon>
        <taxon>Cytophagia</taxon>
        <taxon>Cytophagales</taxon>
        <taxon>Rhodocytophagaceae</taxon>
        <taxon>Rhodocytophaga</taxon>
    </lineage>
</organism>
<dbReference type="InterPro" id="IPR011004">
    <property type="entry name" value="Trimer_LpxA-like_sf"/>
</dbReference>
<evidence type="ECO:0000256" key="4">
    <source>
        <dbReference type="ARBA" id="ARBA00023315"/>
    </source>
</evidence>
<dbReference type="NCBIfam" id="TIGR03570">
    <property type="entry name" value="NeuD_NnaD"/>
    <property type="match status" value="1"/>
</dbReference>
<evidence type="ECO:0000256" key="3">
    <source>
        <dbReference type="ARBA" id="ARBA00022737"/>
    </source>
</evidence>
<dbReference type="Pfam" id="PF17836">
    <property type="entry name" value="PglD_N"/>
    <property type="match status" value="1"/>
</dbReference>
<evidence type="ECO:0000256" key="1">
    <source>
        <dbReference type="ARBA" id="ARBA00007274"/>
    </source>
</evidence>
<evidence type="ECO:0000256" key="2">
    <source>
        <dbReference type="ARBA" id="ARBA00022679"/>
    </source>
</evidence>
<evidence type="ECO:0000259" key="5">
    <source>
        <dbReference type="Pfam" id="PF17836"/>
    </source>
</evidence>
<proteinExistence type="inferred from homology"/>
<keyword evidence="3" id="KW-0677">Repeat</keyword>
<sequence>MENPVIILGAGGLGLVALDVFQSNGVVVYCFLDDNTELHGKEIHDVSVLGSTDDEGYLKLIGKKCEAFIATDDTKLRKHLVEMLNERRKMMPVNAIHNQAYISSLATIGHGNLISAGTILNTEAKISNHCILHARAVIDYQAELGDFVQVGTGSIINSGVKIANDVFIGAGVTVVSGITIGKGARIGAGSVVIENVAANATVFGNPAKAIGK</sequence>
<dbReference type="Proteomes" id="UP001168528">
    <property type="component" value="Unassembled WGS sequence"/>
</dbReference>
<keyword evidence="2" id="KW-0808">Transferase</keyword>
<dbReference type="InterPro" id="IPR018357">
    <property type="entry name" value="Hexapep_transf_CS"/>
</dbReference>
<dbReference type="InterPro" id="IPR020019">
    <property type="entry name" value="AcTrfase_PglD-like"/>
</dbReference>
<dbReference type="RefSeq" id="WP_302035677.1">
    <property type="nucleotide sequence ID" value="NZ_JAUKPO010000001.1"/>
</dbReference>
<dbReference type="EMBL" id="JAUKPO010000001">
    <property type="protein sequence ID" value="MDO1444876.1"/>
    <property type="molecule type" value="Genomic_DNA"/>
</dbReference>
<name>A0ABT8QYF9_9BACT</name>
<keyword evidence="7" id="KW-1185">Reference proteome</keyword>
<dbReference type="PANTHER" id="PTHR43300">
    <property type="entry name" value="ACETYLTRANSFERASE"/>
    <property type="match status" value="1"/>
</dbReference>
<dbReference type="PROSITE" id="PS00101">
    <property type="entry name" value="HEXAPEP_TRANSFERASES"/>
    <property type="match status" value="1"/>
</dbReference>